<dbReference type="InterPro" id="IPR014710">
    <property type="entry name" value="RmlC-like_jellyroll"/>
</dbReference>
<dbReference type="GO" id="GO:0033609">
    <property type="term" value="P:oxalate metabolic process"/>
    <property type="evidence" value="ECO:0007669"/>
    <property type="project" value="InterPro"/>
</dbReference>
<dbReference type="InterPro" id="IPR006045">
    <property type="entry name" value="Cupin_1"/>
</dbReference>
<dbReference type="Pfam" id="PF00190">
    <property type="entry name" value="Cupin_1"/>
    <property type="match status" value="2"/>
</dbReference>
<name>A0A4T0H7R8_WALIC</name>
<proteinExistence type="predicted"/>
<feature type="binding site" evidence="2">
    <location>
        <position position="152"/>
    </location>
    <ligand>
        <name>Mn(2+)</name>
        <dbReference type="ChEBI" id="CHEBI:29035"/>
        <label>1</label>
    </ligand>
</feature>
<evidence type="ECO:0000256" key="2">
    <source>
        <dbReference type="PIRSR" id="PIRSR617774-2"/>
    </source>
</evidence>
<feature type="binding site" evidence="2">
    <location>
        <position position="333"/>
    </location>
    <ligand>
        <name>Mn(2+)</name>
        <dbReference type="ChEBI" id="CHEBI:29035"/>
        <label>2</label>
    </ligand>
</feature>
<dbReference type="OMA" id="HWHPNND"/>
<dbReference type="InterPro" id="IPR051610">
    <property type="entry name" value="GPI/OXD"/>
</dbReference>
<dbReference type="InterPro" id="IPR011051">
    <property type="entry name" value="RmlC_Cupin_sf"/>
</dbReference>
<dbReference type="Proteomes" id="UP000306954">
    <property type="component" value="Unassembled WGS sequence"/>
</dbReference>
<feature type="binding site" evidence="2">
    <location>
        <position position="331"/>
    </location>
    <ligand>
        <name>Mn(2+)</name>
        <dbReference type="ChEBI" id="CHEBI:29035"/>
        <label>2</label>
    </ligand>
</feature>
<feature type="binding site" evidence="2">
    <location>
        <position position="148"/>
    </location>
    <ligand>
        <name>Mn(2+)</name>
        <dbReference type="ChEBI" id="CHEBI:29035"/>
        <label>1</label>
    </ligand>
</feature>
<dbReference type="Gene3D" id="2.60.120.10">
    <property type="entry name" value="Jelly Rolls"/>
    <property type="match status" value="2"/>
</dbReference>
<evidence type="ECO:0000256" key="1">
    <source>
        <dbReference type="ARBA" id="ARBA00022723"/>
    </source>
</evidence>
<feature type="binding site" evidence="2">
    <location>
        <position position="376"/>
    </location>
    <ligand>
        <name>Mn(2+)</name>
        <dbReference type="ChEBI" id="CHEBI:29035"/>
        <label>2</label>
    </ligand>
</feature>
<keyword evidence="3" id="KW-0732">Signal</keyword>
<dbReference type="CDD" id="cd20304">
    <property type="entry name" value="cupin_OxDC_N"/>
    <property type="match status" value="1"/>
</dbReference>
<feature type="domain" description="Cupin type-1" evidence="4">
    <location>
        <begin position="285"/>
        <end position="426"/>
    </location>
</feature>
<keyword evidence="1 2" id="KW-0479">Metal-binding</keyword>
<evidence type="ECO:0000256" key="3">
    <source>
        <dbReference type="SAM" id="SignalP"/>
    </source>
</evidence>
<evidence type="ECO:0000313" key="5">
    <source>
        <dbReference type="EMBL" id="TIB11379.1"/>
    </source>
</evidence>
<feature type="domain" description="Cupin type-1" evidence="4">
    <location>
        <begin position="106"/>
        <end position="243"/>
    </location>
</feature>
<feature type="signal peptide" evidence="3">
    <location>
        <begin position="1"/>
        <end position="16"/>
    </location>
</feature>
<sequence length="443" mass="49864">MFKQVVYLGLLASAAAQSNGTIDLTEPEAGRWGGNNGKTPTQHYNDFDHEVFHNRTYTPQPIRYEMGEVYTVKENADLDRMSPDTLAPPTVDFGSIENPRWHMSDSYNRLAIGGYARQQTVRDLPISKDIAGVDMRLSPHAFRESHWHTQAEWSYIFSGRVIISAIMPDGKTFMSELGPGDVWFFPPSTIHSIQALDEGAEFLLIFDSGAFDENDTFLAAEALSRIPKSVINKNFGLSKNATDFDNIPAEQLYIFRGEAPVPSFKEQKASINNPFGMLEDHTLALKFSETPWEEHDGGKVKIADSKIFNAPNLDISVAHLSLESNSLRTLHWHETSEWDFVLKGTLRVTIYAGNGNSRTYDINSLDVLYVEANNLHYLECVSPEPCEFLAAFKIDTYNDFEYGQFLSAAPRYTVKQHLRISDETLDKVQGSVANKQIIMPDNC</sequence>
<feature type="binding site" evidence="2">
    <location>
        <position position="191"/>
    </location>
    <ligand>
        <name>Mn(2+)</name>
        <dbReference type="ChEBI" id="CHEBI:29035"/>
        <label>1</label>
    </ligand>
</feature>
<accession>A0A4T0H7R8</accession>
<dbReference type="PANTHER" id="PTHR35848:SF9">
    <property type="entry name" value="SLL1358 PROTEIN"/>
    <property type="match status" value="1"/>
</dbReference>
<feature type="chain" id="PRO_5030101452" description="Cupin type-1 domain-containing protein" evidence="3">
    <location>
        <begin position="17"/>
        <end position="443"/>
    </location>
</feature>
<dbReference type="SUPFAM" id="SSF51182">
    <property type="entry name" value="RmlC-like cupins"/>
    <property type="match status" value="1"/>
</dbReference>
<dbReference type="GO" id="GO:0046872">
    <property type="term" value="F:metal ion binding"/>
    <property type="evidence" value="ECO:0007669"/>
    <property type="project" value="UniProtKB-KW"/>
</dbReference>
<protein>
    <recommendedName>
        <fullName evidence="4">Cupin type-1 domain-containing protein</fullName>
    </recommendedName>
</protein>
<comment type="caution">
    <text evidence="5">The sequence shown here is derived from an EMBL/GenBank/DDBJ whole genome shotgun (WGS) entry which is preliminary data.</text>
</comment>
<comment type="cofactor">
    <cofactor evidence="2">
        <name>Mn(2+)</name>
        <dbReference type="ChEBI" id="CHEBI:29035"/>
    </cofactor>
    <text evidence="2">Binds 2 manganese ions per subunit.</text>
</comment>
<keyword evidence="2" id="KW-0464">Manganese</keyword>
<organism evidence="5 6">
    <name type="scientific">Wallemia ichthyophaga</name>
    <dbReference type="NCBI Taxonomy" id="245174"/>
    <lineage>
        <taxon>Eukaryota</taxon>
        <taxon>Fungi</taxon>
        <taxon>Dikarya</taxon>
        <taxon>Basidiomycota</taxon>
        <taxon>Wallemiomycotina</taxon>
        <taxon>Wallemiomycetes</taxon>
        <taxon>Wallemiales</taxon>
        <taxon>Wallemiaceae</taxon>
        <taxon>Wallemia</taxon>
    </lineage>
</organism>
<feature type="binding site" evidence="2">
    <location>
        <position position="146"/>
    </location>
    <ligand>
        <name>Mn(2+)</name>
        <dbReference type="ChEBI" id="CHEBI:29035"/>
        <label>1</label>
    </ligand>
</feature>
<dbReference type="EMBL" id="SPOF01000024">
    <property type="protein sequence ID" value="TIB11379.1"/>
    <property type="molecule type" value="Genomic_DNA"/>
</dbReference>
<feature type="binding site" evidence="2">
    <location>
        <position position="337"/>
    </location>
    <ligand>
        <name>Mn(2+)</name>
        <dbReference type="ChEBI" id="CHEBI:29035"/>
        <label>2</label>
    </ligand>
</feature>
<dbReference type="OrthoDB" id="10263073at2759"/>
<dbReference type="InterPro" id="IPR017774">
    <property type="entry name" value="Bicupin_oxalate_deCO2ase/Oxase"/>
</dbReference>
<evidence type="ECO:0000259" key="4">
    <source>
        <dbReference type="SMART" id="SM00835"/>
    </source>
</evidence>
<dbReference type="SMART" id="SM00835">
    <property type="entry name" value="Cupin_1"/>
    <property type="match status" value="2"/>
</dbReference>
<dbReference type="AlphaFoldDB" id="A0A4T0H7R8"/>
<dbReference type="PANTHER" id="PTHR35848">
    <property type="entry name" value="OXALATE-BINDING PROTEIN"/>
    <property type="match status" value="1"/>
</dbReference>
<gene>
    <name evidence="5" type="ORF">E3P90_02427</name>
</gene>
<dbReference type="NCBIfam" id="TIGR03404">
    <property type="entry name" value="bicupin_oxalic"/>
    <property type="match status" value="1"/>
</dbReference>
<reference evidence="5 6" key="1">
    <citation type="submission" date="2019-03" db="EMBL/GenBank/DDBJ databases">
        <title>Sequencing 23 genomes of Wallemia ichthyophaga.</title>
        <authorList>
            <person name="Gostincar C."/>
        </authorList>
    </citation>
    <scope>NUCLEOTIDE SEQUENCE [LARGE SCALE GENOMIC DNA]</scope>
    <source>
        <strain evidence="5 6">EXF-8621</strain>
    </source>
</reference>
<evidence type="ECO:0000313" key="6">
    <source>
        <dbReference type="Proteomes" id="UP000306954"/>
    </source>
</evidence>